<comment type="caution">
    <text evidence="1">The sequence shown here is derived from an EMBL/GenBank/DDBJ whole genome shotgun (WGS) entry which is preliminary data.</text>
</comment>
<organism evidence="1 2">
    <name type="scientific">Leptospira borgpetersenii serovar Pomona str. 200901868</name>
    <dbReference type="NCBI Taxonomy" id="1192866"/>
    <lineage>
        <taxon>Bacteria</taxon>
        <taxon>Pseudomonadati</taxon>
        <taxon>Spirochaetota</taxon>
        <taxon>Spirochaetia</taxon>
        <taxon>Leptospirales</taxon>
        <taxon>Leptospiraceae</taxon>
        <taxon>Leptospira</taxon>
    </lineage>
</organism>
<dbReference type="Proteomes" id="UP000012159">
    <property type="component" value="Unassembled WGS sequence"/>
</dbReference>
<sequence length="196" mass="22546">MRILILLFFAFGILLGESFDDSVQGYIDSSYKSHLEEKKKVVIPEIVGLKPEEQKKLFDRSSKTYFEFPILAGNKPTIVIKTPSGYLYNVHWRILACSDLGEKFDLKYPRIKKMQIITKVVSKVGKTVVLREDDEQEFNSDGIDEIPLYADNNINVNDAGIYGNAVKYYLIEIYVKDVFRKENKNLCVSEILPFDS</sequence>
<dbReference type="STRING" id="1192866.LEP1GSC133_0961"/>
<reference evidence="1 2" key="1">
    <citation type="submission" date="2013-01" db="EMBL/GenBank/DDBJ databases">
        <authorList>
            <person name="Harkins D.M."/>
            <person name="Durkin A.S."/>
            <person name="Brinkac L.M."/>
            <person name="Haft D.H."/>
            <person name="Selengut J.D."/>
            <person name="Sanka R."/>
            <person name="DePew J."/>
            <person name="Purushe J."/>
            <person name="Picardeau M."/>
            <person name="Werts C."/>
            <person name="Goarant C."/>
            <person name="Vinetz J.M."/>
            <person name="Sutton G.G."/>
            <person name="Nierman W.C."/>
            <person name="Fouts D.E."/>
        </authorList>
    </citation>
    <scope>NUCLEOTIDE SEQUENCE [LARGE SCALE GENOMIC DNA]</scope>
    <source>
        <strain evidence="1 2">200901868</strain>
    </source>
</reference>
<dbReference type="EMBL" id="AKWF02000033">
    <property type="protein sequence ID" value="EMO64047.1"/>
    <property type="molecule type" value="Genomic_DNA"/>
</dbReference>
<proteinExistence type="predicted"/>
<evidence type="ECO:0000313" key="2">
    <source>
        <dbReference type="Proteomes" id="UP000012159"/>
    </source>
</evidence>
<gene>
    <name evidence="1" type="ORF">LEP1GSC133_0961</name>
</gene>
<dbReference type="AlphaFoldDB" id="M6W2X6"/>
<accession>M6W2X6</accession>
<name>M6W2X6_LEPBO</name>
<evidence type="ECO:0000313" key="1">
    <source>
        <dbReference type="EMBL" id="EMO64047.1"/>
    </source>
</evidence>
<protein>
    <submittedName>
        <fullName evidence="1">Uncharacterized protein</fullName>
    </submittedName>
</protein>